<feature type="compositionally biased region" description="Polar residues" evidence="16">
    <location>
        <begin position="775"/>
        <end position="799"/>
    </location>
</feature>
<dbReference type="Proteomes" id="UP000292957">
    <property type="component" value="Unassembled WGS sequence"/>
</dbReference>
<evidence type="ECO:0000313" key="18">
    <source>
        <dbReference type="EMBL" id="TBU30903.1"/>
    </source>
</evidence>
<feature type="region of interest" description="Disordered" evidence="16">
    <location>
        <begin position="1"/>
        <end position="25"/>
    </location>
</feature>
<evidence type="ECO:0000256" key="6">
    <source>
        <dbReference type="ARBA" id="ARBA00022454"/>
    </source>
</evidence>
<feature type="compositionally biased region" description="Low complexity" evidence="16">
    <location>
        <begin position="525"/>
        <end position="541"/>
    </location>
</feature>
<sequence length="977" mass="101456">MYKSSNFRSAQPQSDSPSDRYRAQAKQLQEAFPSWSYDDLQSLLVEVSGDVELASTRIIEGHAVQWGSVTRKKDKKPSSTSSYSKDPAGRERGEFRGGRGGRAARGGPRGGAARGAGARGAHHEVNGHRAKAPVSGQNPKDAAAAEPATPVPVNGDATEADPEASAWSSSTPATWGGDTAAINGTAPSAAAPPAAHSIAVPAPAQAPTHNTAKVVSTPATSKLSWAQIARKQEKPTPPAPAPQPAPVSVPSPPPAPVQQPEPTPPPEVEDPVATSTGWEEPTTVQAPTWDDEPRPARQAESVSAPAAPEEAKPAQPEAISEEEPVPDRVSAAIPPGVVQPPAPESPAALPPKPLTPSVSTRPTPAPHRANPKFKTTDQPVVLPASFGSGVEKIGMQFGSLSLGGEDFDAPAQEPSPAEQKAPQPVAPEPAPAPVVQPQEPAAPITSPPSQTSLPSAPLFQSSISQPSQQSSQPQQVSQLPAVSQQTQQSTLPPSLTQPSLTTPSSLPSSSANSAISPYSQQSQPSLASHQTHQTQSQAHHSFGQHVLPTHLDQVQSQQQHTAPAPSQQQQQQQQPTAVGQGQNIGGPSSYFRQPEAPYFHSPTPPAGQSQDSPYGAFGQLGQHQGQGSHLGNFGGADYGYGESQRNFYDSYSGPTGFGNRSALGHDDLGKTLPGSQQPHAAPGLPPANAQNSQQHPGAPSSQTSSQGQPNASQGPQQGYPPPLPYYYPPYPQSQYYGSPYNSGYTVPQPFVKYPTVFQGPPGPQSAPSPAAKQVQGPNSVQPQSPYGQSLYGQHQQHPSSAYDDIGGYQPHHAQHQHSVGQNVNVTSGLPSSEYGKHQSLYGSTTQGMQGFMGLGQSSAPSSGPPGALGQRAAAGSPENAYKPYGGNVSVKDVAGGVGVGQGGVGQGPQGGRGVQQPGQGSFYAQRYAASQAAVPQGQQGQQPQSQGPQGHLGYPQGGSDGSTFYSYQPRQQQGYWQ</sequence>
<keyword evidence="13" id="KW-0238">DNA-binding</keyword>
<keyword evidence="11" id="KW-0832">Ubl conjugation</keyword>
<dbReference type="GO" id="GO:0043130">
    <property type="term" value="F:ubiquitin binding"/>
    <property type="evidence" value="ECO:0007669"/>
    <property type="project" value="InterPro"/>
</dbReference>
<keyword evidence="14" id="KW-0234">DNA repair</keyword>
<comment type="similarity">
    <text evidence="4">Belongs to the DEF1 family.</text>
</comment>
<name>A0A4V6MW04_9APHY</name>
<dbReference type="GO" id="GO:0005737">
    <property type="term" value="C:cytoplasm"/>
    <property type="evidence" value="ECO:0007669"/>
    <property type="project" value="UniProtKB-SubCell"/>
</dbReference>
<feature type="compositionally biased region" description="Polar residues" evidence="16">
    <location>
        <begin position="816"/>
        <end position="830"/>
    </location>
</feature>
<dbReference type="Pfam" id="PF02845">
    <property type="entry name" value="CUE"/>
    <property type="match status" value="1"/>
</dbReference>
<organism evidence="18">
    <name type="scientific">Dichomitus squalens</name>
    <dbReference type="NCBI Taxonomy" id="114155"/>
    <lineage>
        <taxon>Eukaryota</taxon>
        <taxon>Fungi</taxon>
        <taxon>Dikarya</taxon>
        <taxon>Basidiomycota</taxon>
        <taxon>Agaricomycotina</taxon>
        <taxon>Agaricomycetes</taxon>
        <taxon>Polyporales</taxon>
        <taxon>Polyporaceae</taxon>
        <taxon>Dichomitus</taxon>
    </lineage>
</organism>
<feature type="compositionally biased region" description="Polar residues" evidence="16">
    <location>
        <begin position="688"/>
        <end position="711"/>
    </location>
</feature>
<evidence type="ECO:0000256" key="14">
    <source>
        <dbReference type="ARBA" id="ARBA00023204"/>
    </source>
</evidence>
<evidence type="ECO:0000256" key="15">
    <source>
        <dbReference type="ARBA" id="ARBA00023242"/>
    </source>
</evidence>
<feature type="region of interest" description="Disordered" evidence="16">
    <location>
        <begin position="59"/>
        <end position="382"/>
    </location>
</feature>
<evidence type="ECO:0000256" key="3">
    <source>
        <dbReference type="ARBA" id="ARBA00004574"/>
    </source>
</evidence>
<evidence type="ECO:0000256" key="16">
    <source>
        <dbReference type="SAM" id="MobiDB-lite"/>
    </source>
</evidence>
<feature type="compositionally biased region" description="Low complexity" evidence="16">
    <location>
        <begin position="298"/>
        <end position="318"/>
    </location>
</feature>
<dbReference type="AlphaFoldDB" id="A0A4V6MW04"/>
<dbReference type="PANTHER" id="PTHR16308:SF13">
    <property type="entry name" value="PROTEIN LINGERER"/>
    <property type="match status" value="1"/>
</dbReference>
<feature type="compositionally biased region" description="Gly residues" evidence="16">
    <location>
        <begin position="895"/>
        <end position="913"/>
    </location>
</feature>
<feature type="compositionally biased region" description="Low complexity" evidence="16">
    <location>
        <begin position="139"/>
        <end position="152"/>
    </location>
</feature>
<feature type="region of interest" description="Disordered" evidence="16">
    <location>
        <begin position="397"/>
        <end position="977"/>
    </location>
</feature>
<feature type="compositionally biased region" description="Polar residues" evidence="16">
    <location>
        <begin position="643"/>
        <end position="653"/>
    </location>
</feature>
<keyword evidence="8" id="KW-0597">Phosphoprotein</keyword>
<evidence type="ECO:0000256" key="5">
    <source>
        <dbReference type="ARBA" id="ARBA00020536"/>
    </source>
</evidence>
<feature type="domain" description="CUE" evidence="17">
    <location>
        <begin position="20"/>
        <end position="63"/>
    </location>
</feature>
<feature type="compositionally biased region" description="Basic and acidic residues" evidence="16">
    <location>
        <begin position="87"/>
        <end position="97"/>
    </location>
</feature>
<protein>
    <recommendedName>
        <fullName evidence="5">RNA polymerase II degradation factor 1</fullName>
    </recommendedName>
</protein>
<feature type="compositionally biased region" description="Low complexity" evidence="16">
    <location>
        <begin position="186"/>
        <end position="206"/>
    </location>
</feature>
<evidence type="ECO:0000256" key="1">
    <source>
        <dbReference type="ARBA" id="ARBA00004123"/>
    </source>
</evidence>
<evidence type="ECO:0000256" key="7">
    <source>
        <dbReference type="ARBA" id="ARBA00022490"/>
    </source>
</evidence>
<feature type="compositionally biased region" description="Pro residues" evidence="16">
    <location>
        <begin position="337"/>
        <end position="354"/>
    </location>
</feature>
<evidence type="ECO:0000256" key="4">
    <source>
        <dbReference type="ARBA" id="ARBA00005491"/>
    </source>
</evidence>
<accession>A0A4V6MW04</accession>
<feature type="compositionally biased region" description="Low complexity" evidence="16">
    <location>
        <begin position="732"/>
        <end position="744"/>
    </location>
</feature>
<dbReference type="GO" id="GO:0005634">
    <property type="term" value="C:nucleus"/>
    <property type="evidence" value="ECO:0007669"/>
    <property type="project" value="UniProtKB-SubCell"/>
</dbReference>
<evidence type="ECO:0000256" key="2">
    <source>
        <dbReference type="ARBA" id="ARBA00004496"/>
    </source>
</evidence>
<dbReference type="GO" id="GO:0003677">
    <property type="term" value="F:DNA binding"/>
    <property type="evidence" value="ECO:0007669"/>
    <property type="project" value="UniProtKB-KW"/>
</dbReference>
<evidence type="ECO:0000256" key="12">
    <source>
        <dbReference type="ARBA" id="ARBA00022895"/>
    </source>
</evidence>
<keyword evidence="6" id="KW-0158">Chromosome</keyword>
<dbReference type="InterPro" id="IPR041803">
    <property type="entry name" value="DEF1_CUE"/>
</dbReference>
<dbReference type="PROSITE" id="PS51140">
    <property type="entry name" value="CUE"/>
    <property type="match status" value="1"/>
</dbReference>
<feature type="compositionally biased region" description="Low complexity" evidence="16">
    <location>
        <begin position="928"/>
        <end position="949"/>
    </location>
</feature>
<dbReference type="InterPro" id="IPR003892">
    <property type="entry name" value="CUE"/>
</dbReference>
<feature type="compositionally biased region" description="Polar residues" evidence="16">
    <location>
        <begin position="207"/>
        <end position="224"/>
    </location>
</feature>
<keyword evidence="10" id="KW-0833">Ubl conjugation pathway</keyword>
<feature type="compositionally biased region" description="Low complexity" evidence="16">
    <location>
        <begin position="164"/>
        <end position="175"/>
    </location>
</feature>
<proteinExistence type="inferred from homology"/>
<gene>
    <name evidence="18" type="ORF">BD311DRAFT_689795</name>
</gene>
<feature type="compositionally biased region" description="Low complexity" evidence="16">
    <location>
        <begin position="460"/>
        <end position="510"/>
    </location>
</feature>
<comment type="subcellular location">
    <subcellularLocation>
        <location evidence="3">Chromosome</location>
        <location evidence="3">Telomere</location>
    </subcellularLocation>
    <subcellularLocation>
        <location evidence="2">Cytoplasm</location>
    </subcellularLocation>
    <subcellularLocation>
        <location evidence="1">Nucleus</location>
    </subcellularLocation>
</comment>
<feature type="compositionally biased region" description="Polar residues" evidence="16">
    <location>
        <begin position="961"/>
        <end position="977"/>
    </location>
</feature>
<dbReference type="OrthoDB" id="5396806at2759"/>
<keyword evidence="12" id="KW-0779">Telomere</keyword>
<evidence type="ECO:0000256" key="11">
    <source>
        <dbReference type="ARBA" id="ARBA00022843"/>
    </source>
</evidence>
<keyword evidence="15" id="KW-0539">Nucleus</keyword>
<keyword evidence="7" id="KW-0963">Cytoplasm</keyword>
<evidence type="ECO:0000256" key="13">
    <source>
        <dbReference type="ARBA" id="ARBA00023125"/>
    </source>
</evidence>
<dbReference type="GO" id="GO:0000781">
    <property type="term" value="C:chromosome, telomeric region"/>
    <property type="evidence" value="ECO:0007669"/>
    <property type="project" value="UniProtKB-SubCell"/>
</dbReference>
<feature type="compositionally biased region" description="Gly residues" evidence="16">
    <location>
        <begin position="98"/>
        <end position="118"/>
    </location>
</feature>
<feature type="compositionally biased region" description="Pro residues" evidence="16">
    <location>
        <begin position="424"/>
        <end position="434"/>
    </location>
</feature>
<dbReference type="GO" id="GO:0006281">
    <property type="term" value="P:DNA repair"/>
    <property type="evidence" value="ECO:0007669"/>
    <property type="project" value="UniProtKB-KW"/>
</dbReference>
<evidence type="ECO:0000256" key="10">
    <source>
        <dbReference type="ARBA" id="ARBA00022786"/>
    </source>
</evidence>
<keyword evidence="9" id="KW-0227">DNA damage</keyword>
<dbReference type="PANTHER" id="PTHR16308">
    <property type="entry name" value="UBIQUITIN ASSOCIATED PROTEIN 2-LIKE/LINGERER"/>
    <property type="match status" value="1"/>
</dbReference>
<evidence type="ECO:0000259" key="17">
    <source>
        <dbReference type="PROSITE" id="PS51140"/>
    </source>
</evidence>
<dbReference type="EMBL" id="ML143402">
    <property type="protein sequence ID" value="TBU30903.1"/>
    <property type="molecule type" value="Genomic_DNA"/>
</dbReference>
<feature type="compositionally biased region" description="Low complexity" evidence="16">
    <location>
        <begin position="619"/>
        <end position="631"/>
    </location>
</feature>
<feature type="compositionally biased region" description="Low complexity" evidence="16">
    <location>
        <begin position="555"/>
        <end position="581"/>
    </location>
</feature>
<dbReference type="CDD" id="cd14368">
    <property type="entry name" value="CUE_DEF1_like"/>
    <property type="match status" value="1"/>
</dbReference>
<evidence type="ECO:0000256" key="8">
    <source>
        <dbReference type="ARBA" id="ARBA00022553"/>
    </source>
</evidence>
<feature type="compositionally biased region" description="Polar residues" evidence="16">
    <location>
        <begin position="511"/>
        <end position="524"/>
    </location>
</feature>
<feature type="compositionally biased region" description="Pro residues" evidence="16">
    <location>
        <begin position="235"/>
        <end position="266"/>
    </location>
</feature>
<dbReference type="InterPro" id="IPR051833">
    <property type="entry name" value="TC-DDR_regulator"/>
</dbReference>
<feature type="compositionally biased region" description="Polar residues" evidence="16">
    <location>
        <begin position="1"/>
        <end position="16"/>
    </location>
</feature>
<feature type="compositionally biased region" description="Low complexity" evidence="16">
    <location>
        <begin position="854"/>
        <end position="870"/>
    </location>
</feature>
<reference evidence="18" key="1">
    <citation type="submission" date="2019-01" db="EMBL/GenBank/DDBJ databases">
        <title>Draft genome sequences of three monokaryotic isolates of the white-rot basidiomycete fungus Dichomitus squalens.</title>
        <authorList>
            <consortium name="DOE Joint Genome Institute"/>
            <person name="Lopez S.C."/>
            <person name="Andreopoulos B."/>
            <person name="Pangilinan J."/>
            <person name="Lipzen A."/>
            <person name="Riley R."/>
            <person name="Ahrendt S."/>
            <person name="Ng V."/>
            <person name="Barry K."/>
            <person name="Daum C."/>
            <person name="Grigoriev I.V."/>
            <person name="Hilden K.S."/>
            <person name="Makela M.R."/>
            <person name="de Vries R.P."/>
        </authorList>
    </citation>
    <scope>NUCLEOTIDE SEQUENCE [LARGE SCALE GENOMIC DNA]</scope>
    <source>
        <strain evidence="18">OM18370.1</strain>
    </source>
</reference>
<evidence type="ECO:0000256" key="9">
    <source>
        <dbReference type="ARBA" id="ARBA00022763"/>
    </source>
</evidence>
<feature type="compositionally biased region" description="Pro residues" evidence="16">
    <location>
        <begin position="718"/>
        <end position="731"/>
    </location>
</feature>